<accession>A0A2N1M5Q2</accession>
<dbReference type="VEuPathDB" id="FungiDB:FUN_005924"/>
<sequence>MRSVDRVVVFEKIRALEERLDDIDNHLDTLFSSFYYSSESSSSESDYEPWKATGFEKTGNKKKKLNPSVYLVMGRKSRNNRRKTMGKFTTSPKQYLPLCNPAKYKHTYDRATGFITVKNIRQDRVVDVFDYPELCNYLGDRSSDN</sequence>
<name>A0A2N1M5Q2_9GLOM</name>
<dbReference type="Proteomes" id="UP000233469">
    <property type="component" value="Unassembled WGS sequence"/>
</dbReference>
<dbReference type="VEuPathDB" id="FungiDB:FUN_002671"/>
<dbReference type="EMBL" id="LLXL01004930">
    <property type="protein sequence ID" value="PKK56949.1"/>
    <property type="molecule type" value="Genomic_DNA"/>
</dbReference>
<protein>
    <submittedName>
        <fullName evidence="1">Uncharacterized protein</fullName>
    </submittedName>
</protein>
<dbReference type="VEuPathDB" id="FungiDB:RhiirFUN_019205"/>
<evidence type="ECO:0000313" key="1">
    <source>
        <dbReference type="EMBL" id="PKK56949.1"/>
    </source>
</evidence>
<comment type="caution">
    <text evidence="1">The sequence shown here is derived from an EMBL/GenBank/DDBJ whole genome shotgun (WGS) entry which is preliminary data.</text>
</comment>
<organism evidence="1 2">
    <name type="scientific">Rhizophagus irregularis</name>
    <dbReference type="NCBI Taxonomy" id="588596"/>
    <lineage>
        <taxon>Eukaryota</taxon>
        <taxon>Fungi</taxon>
        <taxon>Fungi incertae sedis</taxon>
        <taxon>Mucoromycota</taxon>
        <taxon>Glomeromycotina</taxon>
        <taxon>Glomeromycetes</taxon>
        <taxon>Glomerales</taxon>
        <taxon>Glomeraceae</taxon>
        <taxon>Rhizophagus</taxon>
    </lineage>
</organism>
<dbReference type="VEuPathDB" id="FungiDB:RhiirA1_429586"/>
<reference evidence="1 2" key="1">
    <citation type="submission" date="2016-04" db="EMBL/GenBank/DDBJ databases">
        <title>Genome analyses suggest a sexual origin of heterokaryosis in a supposedly ancient asexual fungus.</title>
        <authorList>
            <person name="Ropars J."/>
            <person name="Sedzielewska K."/>
            <person name="Noel J."/>
            <person name="Charron P."/>
            <person name="Farinelli L."/>
            <person name="Marton T."/>
            <person name="Kruger M."/>
            <person name="Pelin A."/>
            <person name="Brachmann A."/>
            <person name="Corradi N."/>
        </authorList>
    </citation>
    <scope>NUCLEOTIDE SEQUENCE [LARGE SCALE GENOMIC DNA]</scope>
    <source>
        <strain evidence="1 2">C2</strain>
    </source>
</reference>
<reference evidence="1 2" key="2">
    <citation type="submission" date="2017-10" db="EMBL/GenBank/DDBJ databases">
        <title>Extensive intraspecific genome diversity in a model arbuscular mycorrhizal fungus.</title>
        <authorList>
            <person name="Chen E.C.H."/>
            <person name="Morin E."/>
            <person name="Baudet D."/>
            <person name="Noel J."/>
            <person name="Ndikumana S."/>
            <person name="Charron P."/>
            <person name="St-Onge C."/>
            <person name="Giorgi J."/>
            <person name="Grigoriev I.V."/>
            <person name="Roux C."/>
            <person name="Martin F.M."/>
            <person name="Corradi N."/>
        </authorList>
    </citation>
    <scope>NUCLEOTIDE SEQUENCE [LARGE SCALE GENOMIC DNA]</scope>
    <source>
        <strain evidence="1 2">C2</strain>
    </source>
</reference>
<proteinExistence type="predicted"/>
<dbReference type="AlphaFoldDB" id="A0A2N1M5Q2"/>
<evidence type="ECO:0000313" key="2">
    <source>
        <dbReference type="Proteomes" id="UP000233469"/>
    </source>
</evidence>
<gene>
    <name evidence="1" type="ORF">RhiirC2_858404</name>
</gene>